<evidence type="ECO:0000313" key="1">
    <source>
        <dbReference type="EMBL" id="KAF2001976.1"/>
    </source>
</evidence>
<gene>
    <name evidence="1" type="ORF">P154DRAFT_416495</name>
</gene>
<feature type="non-terminal residue" evidence="1">
    <location>
        <position position="1"/>
    </location>
</feature>
<reference evidence="1" key="1">
    <citation type="journal article" date="2020" name="Stud. Mycol.">
        <title>101 Dothideomycetes genomes: a test case for predicting lifestyles and emergence of pathogens.</title>
        <authorList>
            <person name="Haridas S."/>
            <person name="Albert R."/>
            <person name="Binder M."/>
            <person name="Bloem J."/>
            <person name="Labutti K."/>
            <person name="Salamov A."/>
            <person name="Andreopoulos B."/>
            <person name="Baker S."/>
            <person name="Barry K."/>
            <person name="Bills G."/>
            <person name="Bluhm B."/>
            <person name="Cannon C."/>
            <person name="Castanera R."/>
            <person name="Culley D."/>
            <person name="Daum C."/>
            <person name="Ezra D."/>
            <person name="Gonzalez J."/>
            <person name="Henrissat B."/>
            <person name="Kuo A."/>
            <person name="Liang C."/>
            <person name="Lipzen A."/>
            <person name="Lutzoni F."/>
            <person name="Magnuson J."/>
            <person name="Mondo S."/>
            <person name="Nolan M."/>
            <person name="Ohm R."/>
            <person name="Pangilinan J."/>
            <person name="Park H.-J."/>
            <person name="Ramirez L."/>
            <person name="Alfaro M."/>
            <person name="Sun H."/>
            <person name="Tritt A."/>
            <person name="Yoshinaga Y."/>
            <person name="Zwiers L.-H."/>
            <person name="Turgeon B."/>
            <person name="Goodwin S."/>
            <person name="Spatafora J."/>
            <person name="Crous P."/>
            <person name="Grigoriev I."/>
        </authorList>
    </citation>
    <scope>NUCLEOTIDE SEQUENCE</scope>
    <source>
        <strain evidence="1">CBS 123094</strain>
    </source>
</reference>
<name>A0A6A5WWH1_9PLEO</name>
<keyword evidence="2" id="KW-1185">Reference proteome</keyword>
<dbReference type="Gene3D" id="3.90.1140.10">
    <property type="entry name" value="Cyclic phosphodiesterase"/>
    <property type="match status" value="1"/>
</dbReference>
<dbReference type="Pfam" id="PF13563">
    <property type="entry name" value="2_5_RNA_ligase2"/>
    <property type="match status" value="1"/>
</dbReference>
<sequence>RPAHKPTTDIDEQCVYILTLKTTPGISDPMNKLREEHFPPHLNKTPAHVTLFHALPHSQRDSIEKNLNAVTARTKPFLVAAGSAFRMRQGVGISLGIGTKEAQAVREELRGEWVEWLSEQDKGGWRPHWTVMNK</sequence>
<feature type="non-terminal residue" evidence="1">
    <location>
        <position position="134"/>
    </location>
</feature>
<dbReference type="AlphaFoldDB" id="A0A6A5WWH1"/>
<dbReference type="EMBL" id="ML977580">
    <property type="protein sequence ID" value="KAF2001976.1"/>
    <property type="molecule type" value="Genomic_DNA"/>
</dbReference>
<evidence type="ECO:0000313" key="2">
    <source>
        <dbReference type="Proteomes" id="UP000799779"/>
    </source>
</evidence>
<dbReference type="OrthoDB" id="5364416at2759"/>
<organism evidence="1 2">
    <name type="scientific">Amniculicola lignicola CBS 123094</name>
    <dbReference type="NCBI Taxonomy" id="1392246"/>
    <lineage>
        <taxon>Eukaryota</taxon>
        <taxon>Fungi</taxon>
        <taxon>Dikarya</taxon>
        <taxon>Ascomycota</taxon>
        <taxon>Pezizomycotina</taxon>
        <taxon>Dothideomycetes</taxon>
        <taxon>Pleosporomycetidae</taxon>
        <taxon>Pleosporales</taxon>
        <taxon>Amniculicolaceae</taxon>
        <taxon>Amniculicola</taxon>
    </lineage>
</organism>
<proteinExistence type="predicted"/>
<dbReference type="Proteomes" id="UP000799779">
    <property type="component" value="Unassembled WGS sequence"/>
</dbReference>
<accession>A0A6A5WWH1</accession>
<protein>
    <submittedName>
        <fullName evidence="1">Uncharacterized protein</fullName>
    </submittedName>
</protein>
<dbReference type="SUPFAM" id="SSF55144">
    <property type="entry name" value="LigT-like"/>
    <property type="match status" value="1"/>
</dbReference>
<dbReference type="InterPro" id="IPR009097">
    <property type="entry name" value="Cyclic_Pdiesterase"/>
</dbReference>